<dbReference type="WBParaSite" id="ES5_v2.g30802.t1">
    <property type="protein sequence ID" value="ES5_v2.g30802.t1"/>
    <property type="gene ID" value="ES5_v2.g30802"/>
</dbReference>
<name>A0AC34GMG8_9BILA</name>
<evidence type="ECO:0000313" key="1">
    <source>
        <dbReference type="Proteomes" id="UP000887579"/>
    </source>
</evidence>
<sequence length="130" mass="16011">MSERIPEDYSCRQRLAMRRLEEALACQQREREDISFSMQCIFCRYVARGNRAKLIHHLYMIHHLNLGSPDNLVFVNEYLDYLREQLQRNECIYCEKIFADRNTLMDHMRKRNHREVNPKNRWLDRFYVIN</sequence>
<accession>A0AC34GMG8</accession>
<proteinExistence type="predicted"/>
<reference evidence="2" key="1">
    <citation type="submission" date="2022-11" db="UniProtKB">
        <authorList>
            <consortium name="WormBaseParasite"/>
        </authorList>
    </citation>
    <scope>IDENTIFICATION</scope>
</reference>
<dbReference type="Proteomes" id="UP000887579">
    <property type="component" value="Unplaced"/>
</dbReference>
<evidence type="ECO:0000313" key="2">
    <source>
        <dbReference type="WBParaSite" id="ES5_v2.g30802.t1"/>
    </source>
</evidence>
<protein>
    <submittedName>
        <fullName evidence="2">C2H2-type domain-containing protein</fullName>
    </submittedName>
</protein>
<organism evidence="1 2">
    <name type="scientific">Panagrolaimus sp. ES5</name>
    <dbReference type="NCBI Taxonomy" id="591445"/>
    <lineage>
        <taxon>Eukaryota</taxon>
        <taxon>Metazoa</taxon>
        <taxon>Ecdysozoa</taxon>
        <taxon>Nematoda</taxon>
        <taxon>Chromadorea</taxon>
        <taxon>Rhabditida</taxon>
        <taxon>Tylenchina</taxon>
        <taxon>Panagrolaimomorpha</taxon>
        <taxon>Panagrolaimoidea</taxon>
        <taxon>Panagrolaimidae</taxon>
        <taxon>Panagrolaimus</taxon>
    </lineage>
</organism>